<dbReference type="PROSITE" id="PS50088">
    <property type="entry name" value="ANK_REPEAT"/>
    <property type="match status" value="2"/>
</dbReference>
<dbReference type="AlphaFoldDB" id="A0AAW0EFW1"/>
<feature type="non-terminal residue" evidence="4">
    <location>
        <position position="1"/>
    </location>
</feature>
<dbReference type="SUPFAM" id="SSF48403">
    <property type="entry name" value="Ankyrin repeat"/>
    <property type="match status" value="1"/>
</dbReference>
<gene>
    <name evidence="4" type="ORF">R3P38DRAFT_2819830</name>
</gene>
<feature type="repeat" description="ANK" evidence="3">
    <location>
        <begin position="218"/>
        <end position="250"/>
    </location>
</feature>
<dbReference type="PANTHER" id="PTHR24193">
    <property type="entry name" value="ANKYRIN REPEAT PROTEIN"/>
    <property type="match status" value="1"/>
</dbReference>
<protein>
    <submittedName>
        <fullName evidence="4">Ankyrin-3-like protein</fullName>
    </submittedName>
</protein>
<dbReference type="SMART" id="SM00248">
    <property type="entry name" value="ANK"/>
    <property type="match status" value="6"/>
</dbReference>
<dbReference type="Pfam" id="PF13637">
    <property type="entry name" value="Ank_4"/>
    <property type="match status" value="1"/>
</dbReference>
<keyword evidence="2 3" id="KW-0040">ANK repeat</keyword>
<name>A0AAW0EFW1_9AGAR</name>
<proteinExistence type="predicted"/>
<dbReference type="InterPro" id="IPR036770">
    <property type="entry name" value="Ankyrin_rpt-contain_sf"/>
</dbReference>
<organism evidence="4 5">
    <name type="scientific">Favolaschia claudopus</name>
    <dbReference type="NCBI Taxonomy" id="2862362"/>
    <lineage>
        <taxon>Eukaryota</taxon>
        <taxon>Fungi</taxon>
        <taxon>Dikarya</taxon>
        <taxon>Basidiomycota</taxon>
        <taxon>Agaricomycotina</taxon>
        <taxon>Agaricomycetes</taxon>
        <taxon>Agaricomycetidae</taxon>
        <taxon>Agaricales</taxon>
        <taxon>Marasmiineae</taxon>
        <taxon>Mycenaceae</taxon>
        <taxon>Favolaschia</taxon>
    </lineage>
</organism>
<reference evidence="4 5" key="1">
    <citation type="journal article" date="2024" name="J Genomics">
        <title>Draft genome sequencing and assembly of Favolaschia claudopus CIRM-BRFM 2984 isolated from oak limbs.</title>
        <authorList>
            <person name="Navarro D."/>
            <person name="Drula E."/>
            <person name="Chaduli D."/>
            <person name="Cazenave R."/>
            <person name="Ahrendt S."/>
            <person name="Wang J."/>
            <person name="Lipzen A."/>
            <person name="Daum C."/>
            <person name="Barry K."/>
            <person name="Grigoriev I.V."/>
            <person name="Favel A."/>
            <person name="Rosso M.N."/>
            <person name="Martin F."/>
        </authorList>
    </citation>
    <scope>NUCLEOTIDE SEQUENCE [LARGE SCALE GENOMIC DNA]</scope>
    <source>
        <strain evidence="4 5">CIRM-BRFM 2984</strain>
    </source>
</reference>
<dbReference type="PANTHER" id="PTHR24193:SF121">
    <property type="entry name" value="ADA2A-CONTAINING COMPLEX COMPONENT 3, ISOFORM D"/>
    <property type="match status" value="1"/>
</dbReference>
<dbReference type="Proteomes" id="UP001362999">
    <property type="component" value="Unassembled WGS sequence"/>
</dbReference>
<dbReference type="Gene3D" id="1.25.40.20">
    <property type="entry name" value="Ankyrin repeat-containing domain"/>
    <property type="match status" value="1"/>
</dbReference>
<accession>A0AAW0EFW1</accession>
<dbReference type="InterPro" id="IPR050663">
    <property type="entry name" value="Ankyrin-SOCS_Box"/>
</dbReference>
<dbReference type="GO" id="GO:0005634">
    <property type="term" value="C:nucleus"/>
    <property type="evidence" value="ECO:0007669"/>
    <property type="project" value="TreeGrafter"/>
</dbReference>
<comment type="caution">
    <text evidence="4">The sequence shown here is derived from an EMBL/GenBank/DDBJ whole genome shotgun (WGS) entry which is preliminary data.</text>
</comment>
<keyword evidence="1" id="KW-0677">Repeat</keyword>
<keyword evidence="5" id="KW-1185">Reference proteome</keyword>
<evidence type="ECO:0000256" key="3">
    <source>
        <dbReference type="PROSITE-ProRule" id="PRU00023"/>
    </source>
</evidence>
<evidence type="ECO:0000256" key="2">
    <source>
        <dbReference type="ARBA" id="ARBA00023043"/>
    </source>
</evidence>
<dbReference type="PRINTS" id="PR01415">
    <property type="entry name" value="ANKYRIN"/>
</dbReference>
<evidence type="ECO:0000313" key="5">
    <source>
        <dbReference type="Proteomes" id="UP001362999"/>
    </source>
</evidence>
<dbReference type="EMBL" id="JAWWNJ010000001">
    <property type="protein sequence ID" value="KAK7063700.1"/>
    <property type="molecule type" value="Genomic_DNA"/>
</dbReference>
<dbReference type="GO" id="GO:0045944">
    <property type="term" value="P:positive regulation of transcription by RNA polymerase II"/>
    <property type="evidence" value="ECO:0007669"/>
    <property type="project" value="TreeGrafter"/>
</dbReference>
<feature type="repeat" description="ANK" evidence="3">
    <location>
        <begin position="162"/>
        <end position="190"/>
    </location>
</feature>
<dbReference type="Pfam" id="PF12796">
    <property type="entry name" value="Ank_2"/>
    <property type="match status" value="2"/>
</dbReference>
<dbReference type="GO" id="GO:0000976">
    <property type="term" value="F:transcription cis-regulatory region binding"/>
    <property type="evidence" value="ECO:0007669"/>
    <property type="project" value="TreeGrafter"/>
</dbReference>
<sequence length="367" mass="40174">PSPGIAKRAVIPDLASVNALARTSIAMHQILDPVLFRLCASVEPLGRRAILFTVLNNSEIAVDKLVAAGISLNTSGYRFFEDNCGILHVASAKGKRDMVRKILSMCEAEEMRNKVYARTPVNGLTALDYAARYGHIDVASILIPIQPPADTVFSRRGYLSPPLMEAIKRNHIELCQCLISAGADVNLLSNTLGYSINANNIELLKLLLASGVNPNGEGDRIPLFDAVLSRKFKVTQALVEGGADINIRDSALHNVLTCCSDAILLRYFLERGVDPNAQDSEGRTALHYACWQSAPRAKAFVVLLLMFGAGPVDKVANNGRTAVDAAMNNFRRGETLFKDIVMMFEPLVKDPQLLVRIDQWKKKFGLE</sequence>
<evidence type="ECO:0000313" key="4">
    <source>
        <dbReference type="EMBL" id="KAK7063700.1"/>
    </source>
</evidence>
<evidence type="ECO:0000256" key="1">
    <source>
        <dbReference type="ARBA" id="ARBA00022737"/>
    </source>
</evidence>
<dbReference type="InterPro" id="IPR002110">
    <property type="entry name" value="Ankyrin_rpt"/>
</dbReference>